<dbReference type="Proteomes" id="UP000184731">
    <property type="component" value="Chromosome"/>
</dbReference>
<proteinExistence type="predicted"/>
<dbReference type="KEGG" id="saqi:AXG55_12525"/>
<dbReference type="AlphaFoldDB" id="A0A1L4D3B5"/>
<gene>
    <name evidence="1" type="ORF">AXG55_12525</name>
</gene>
<dbReference type="EMBL" id="CP017834">
    <property type="protein sequence ID" value="APJ04682.1"/>
    <property type="molecule type" value="Genomic_DNA"/>
</dbReference>
<accession>A0A1L4D3B5</accession>
<name>A0A1L4D3B5_9BACT</name>
<dbReference type="STRING" id="1915309.AXG55_12525"/>
<keyword evidence="2" id="KW-1185">Reference proteome</keyword>
<sequence>MGENLSDENIQKNSFSQQPVAPIKEMGLEEIIQLSNKIGLEYVEKRKEAERLELLRTSIRAKIMNRIELTSDKIPEARLKRLAEADQEYINLLEKIVSARAETEKLRIRYESYKSLFDARRTMISYKKIELKTL</sequence>
<evidence type="ECO:0000313" key="1">
    <source>
        <dbReference type="EMBL" id="APJ04682.1"/>
    </source>
</evidence>
<organism evidence="1 2">
    <name type="scientific">Silvanigrella aquatica</name>
    <dbReference type="NCBI Taxonomy" id="1915309"/>
    <lineage>
        <taxon>Bacteria</taxon>
        <taxon>Pseudomonadati</taxon>
        <taxon>Bdellovibrionota</taxon>
        <taxon>Oligoflexia</taxon>
        <taxon>Silvanigrellales</taxon>
        <taxon>Silvanigrellaceae</taxon>
        <taxon>Silvanigrella</taxon>
    </lineage>
</organism>
<reference evidence="1 2" key="1">
    <citation type="submission" date="2016-10" db="EMBL/GenBank/DDBJ databases">
        <title>Silvanigrella aquatica sp. nov., isolated from a freshwater lake located in the Black Forest, Germany, description of Silvanigrellaceae fam. nov., Silvanigrellales ord. nov., reclassification of the order Bdellovibrionales in the class Oligoflexia, reclassification of the families Bacteriovoracaceae and Halobacteriovoraceae in the new order Bacteriovoracales ord. nov., and reclassification of the family Pseudobacteriovoracaceae in the order Oligoflexiales.</title>
        <authorList>
            <person name="Hahn M.W."/>
            <person name="Schmidt J."/>
            <person name="Koll U."/>
            <person name="Rohde M."/>
            <person name="Verbag S."/>
            <person name="Pitt A."/>
            <person name="Nakai R."/>
            <person name="Naganuma T."/>
            <person name="Lang E."/>
        </authorList>
    </citation>
    <scope>NUCLEOTIDE SEQUENCE [LARGE SCALE GENOMIC DNA]</scope>
    <source>
        <strain evidence="1 2">MWH-Nonnen-W8red</strain>
    </source>
</reference>
<protein>
    <submittedName>
        <fullName evidence="1">Uncharacterized protein</fullName>
    </submittedName>
</protein>
<evidence type="ECO:0000313" key="2">
    <source>
        <dbReference type="Proteomes" id="UP000184731"/>
    </source>
</evidence>